<evidence type="ECO:0000313" key="3">
    <source>
        <dbReference type="Proteomes" id="UP000236641"/>
    </source>
</evidence>
<organism evidence="2 3">
    <name type="scientific">Hanstruepera neustonica</name>
    <dbReference type="NCBI Taxonomy" id="1445657"/>
    <lineage>
        <taxon>Bacteria</taxon>
        <taxon>Pseudomonadati</taxon>
        <taxon>Bacteroidota</taxon>
        <taxon>Flavobacteriia</taxon>
        <taxon>Flavobacteriales</taxon>
        <taxon>Flavobacteriaceae</taxon>
        <taxon>Hanstruepera</taxon>
    </lineage>
</organism>
<dbReference type="PROSITE" id="PS51257">
    <property type="entry name" value="PROKAR_LIPOPROTEIN"/>
    <property type="match status" value="1"/>
</dbReference>
<dbReference type="Proteomes" id="UP000236641">
    <property type="component" value="Unassembled WGS sequence"/>
</dbReference>
<dbReference type="InterPro" id="IPR011990">
    <property type="entry name" value="TPR-like_helical_dom_sf"/>
</dbReference>
<accession>A0A2K1DVU1</accession>
<name>A0A2K1DVU1_9FLAO</name>
<feature type="repeat" description="TPR" evidence="1">
    <location>
        <begin position="186"/>
        <end position="219"/>
    </location>
</feature>
<gene>
    <name evidence="2" type="ORF">C1T31_13270</name>
</gene>
<comment type="caution">
    <text evidence="2">The sequence shown here is derived from an EMBL/GenBank/DDBJ whole genome shotgun (WGS) entry which is preliminary data.</text>
</comment>
<dbReference type="OrthoDB" id="9784036at2"/>
<feature type="repeat" description="TPR" evidence="1">
    <location>
        <begin position="152"/>
        <end position="185"/>
    </location>
</feature>
<reference evidence="2 3" key="1">
    <citation type="submission" date="2018-01" db="EMBL/GenBank/DDBJ databases">
        <title>The draft genome of Hanstruepera neustonica JCM19743.</title>
        <authorList>
            <person name="He R.-H."/>
            <person name="Du Z.-J."/>
        </authorList>
    </citation>
    <scope>NUCLEOTIDE SEQUENCE [LARGE SCALE GENOMIC DNA]</scope>
    <source>
        <strain evidence="2 3">JCM19743</strain>
    </source>
</reference>
<dbReference type="InterPro" id="IPR019734">
    <property type="entry name" value="TPR_rpt"/>
</dbReference>
<dbReference type="AlphaFoldDB" id="A0A2K1DVU1"/>
<dbReference type="Gene3D" id="1.25.40.10">
    <property type="entry name" value="Tetratricopeptide repeat domain"/>
    <property type="match status" value="1"/>
</dbReference>
<evidence type="ECO:0000256" key="1">
    <source>
        <dbReference type="PROSITE-ProRule" id="PRU00339"/>
    </source>
</evidence>
<keyword evidence="1" id="KW-0802">TPR repeat</keyword>
<dbReference type="EMBL" id="POWF01000011">
    <property type="protein sequence ID" value="PNQ72151.1"/>
    <property type="molecule type" value="Genomic_DNA"/>
</dbReference>
<proteinExistence type="predicted"/>
<dbReference type="SUPFAM" id="SSF48452">
    <property type="entry name" value="TPR-like"/>
    <property type="match status" value="1"/>
</dbReference>
<sequence length="234" mass="27581">MKSKLLLLILVSTILTVSCSKNINYSPEHIENTSGRYLYSADEVIDVYYQDNKLFVKWRGAEKIEPVILDENTFFMVDMYKKLRFVQHPETKKRYLGVVSEEDETQFTYDYLKVADSFKTPSMYLKEHNFEKALEGFLEIKKQDSTSIFIEEREFNSYGYELLRKKQYDDALEVFKMNVALYPESDNVYDSLADAYLRTGDSLNAYNNYKKALELDSGNLRARKYVSNYEKQDN</sequence>
<keyword evidence="3" id="KW-1185">Reference proteome</keyword>
<protein>
    <submittedName>
        <fullName evidence="2">Tetratricopeptide repeat protein</fullName>
    </submittedName>
</protein>
<dbReference type="PROSITE" id="PS50005">
    <property type="entry name" value="TPR"/>
    <property type="match status" value="2"/>
</dbReference>
<evidence type="ECO:0000313" key="2">
    <source>
        <dbReference type="EMBL" id="PNQ72151.1"/>
    </source>
</evidence>